<evidence type="ECO:0000256" key="1">
    <source>
        <dbReference type="SAM" id="Phobius"/>
    </source>
</evidence>
<organism evidence="2 3">
    <name type="scientific">Shewanella vesiculosa</name>
    <dbReference type="NCBI Taxonomy" id="518738"/>
    <lineage>
        <taxon>Bacteria</taxon>
        <taxon>Pseudomonadati</taxon>
        <taxon>Pseudomonadota</taxon>
        <taxon>Gammaproteobacteria</taxon>
        <taxon>Alteromonadales</taxon>
        <taxon>Shewanellaceae</taxon>
        <taxon>Shewanella</taxon>
    </lineage>
</organism>
<gene>
    <name evidence="2" type="ORF">ABHN84_16555</name>
</gene>
<feature type="transmembrane region" description="Helical" evidence="1">
    <location>
        <begin position="115"/>
        <end position="136"/>
    </location>
</feature>
<reference evidence="2 3" key="1">
    <citation type="submission" date="2024-05" db="EMBL/GenBank/DDBJ databases">
        <title>Genome sequencing of Marine Estuary Bacteria, Shewanella vesiculosa and S. baltica, and Pseudomonas syringae.</title>
        <authorList>
            <person name="Gurung A."/>
            <person name="Maclea K.S."/>
        </authorList>
    </citation>
    <scope>NUCLEOTIDE SEQUENCE [LARGE SCALE GENOMIC DNA]</scope>
    <source>
        <strain evidence="2 3">1A</strain>
    </source>
</reference>
<comment type="caution">
    <text evidence="2">The sequence shown here is derived from an EMBL/GenBank/DDBJ whole genome shotgun (WGS) entry which is preliminary data.</text>
</comment>
<evidence type="ECO:0000313" key="2">
    <source>
        <dbReference type="EMBL" id="MEO3683886.1"/>
    </source>
</evidence>
<keyword evidence="1" id="KW-0472">Membrane</keyword>
<evidence type="ECO:0000313" key="3">
    <source>
        <dbReference type="Proteomes" id="UP001477278"/>
    </source>
</evidence>
<accession>A0ABV0FSS2</accession>
<keyword evidence="3" id="KW-1185">Reference proteome</keyword>
<keyword evidence="1" id="KW-0812">Transmembrane</keyword>
<keyword evidence="1" id="KW-1133">Transmembrane helix</keyword>
<proteinExistence type="predicted"/>
<sequence>MQIGCCWFDSTQRLLINQTSAVQWHLNDREYWVVSQLVQHRGQVVPLSILEAVAISADSPQPLSQVELLEIIDKITDYLCNNHSNLIEYVPDQGVILYAFASAKHTKIFEQPNKLLSVGQYLFIIVILLSVLLFVYSKLNPPELTQADVVQQILASDGRIVQLFVFGNNNPQDAQLHADCLSSQLRLCHHIRWDSINMTLSSNQHYVSFTLGDSTAEIPLVNSIKVNVDNMSVPFITQEWLLKVAICG</sequence>
<dbReference type="RefSeq" id="WP_220487505.1">
    <property type="nucleotide sequence ID" value="NZ_JBNNJD010000003.1"/>
</dbReference>
<protein>
    <submittedName>
        <fullName evidence="2">Uncharacterized protein</fullName>
    </submittedName>
</protein>
<name>A0ABV0FSS2_9GAMM</name>
<dbReference type="Proteomes" id="UP001477278">
    <property type="component" value="Unassembled WGS sequence"/>
</dbReference>
<dbReference type="EMBL" id="JBDPZN010000008">
    <property type="protein sequence ID" value="MEO3683886.1"/>
    <property type="molecule type" value="Genomic_DNA"/>
</dbReference>